<dbReference type="SMART" id="SM00388">
    <property type="entry name" value="HisKA"/>
    <property type="match status" value="1"/>
</dbReference>
<dbReference type="PROSITE" id="PS50109">
    <property type="entry name" value="HIS_KIN"/>
    <property type="match status" value="1"/>
</dbReference>
<proteinExistence type="predicted"/>
<dbReference type="Gene3D" id="3.30.450.40">
    <property type="match status" value="1"/>
</dbReference>
<keyword evidence="12" id="KW-0472">Membrane</keyword>
<dbReference type="SUPFAM" id="SSF47384">
    <property type="entry name" value="Homodimeric domain of signal transducing histidine kinase"/>
    <property type="match status" value="1"/>
</dbReference>
<organism evidence="13 14">
    <name type="scientific">Methylophaga nitratireducenticrescens</name>
    <dbReference type="NCBI Taxonomy" id="754476"/>
    <lineage>
        <taxon>Bacteria</taxon>
        <taxon>Pseudomonadati</taxon>
        <taxon>Pseudomonadota</taxon>
        <taxon>Gammaproteobacteria</taxon>
        <taxon>Thiotrichales</taxon>
        <taxon>Piscirickettsiaceae</taxon>
        <taxon>Methylophaga</taxon>
    </lineage>
</organism>
<keyword evidence="11" id="KW-0902">Two-component regulatory system</keyword>
<keyword evidence="13" id="KW-0407">Ion channel</keyword>
<keyword evidence="13" id="KW-0813">Transport</keyword>
<dbReference type="PANTHER" id="PTHR45569">
    <property type="entry name" value="SENSOR PROTEIN KDPD"/>
    <property type="match status" value="1"/>
</dbReference>
<keyword evidence="5" id="KW-0808">Transferase</keyword>
<evidence type="ECO:0000256" key="6">
    <source>
        <dbReference type="ARBA" id="ARBA00022692"/>
    </source>
</evidence>
<evidence type="ECO:0000256" key="12">
    <source>
        <dbReference type="ARBA" id="ARBA00023136"/>
    </source>
</evidence>
<dbReference type="GO" id="GO:0005886">
    <property type="term" value="C:plasma membrane"/>
    <property type="evidence" value="ECO:0007669"/>
    <property type="project" value="TreeGrafter"/>
</dbReference>
<dbReference type="Pfam" id="PF00512">
    <property type="entry name" value="HisKA"/>
    <property type="match status" value="1"/>
</dbReference>
<dbReference type="Gene3D" id="1.10.287.130">
    <property type="match status" value="1"/>
</dbReference>
<evidence type="ECO:0000313" key="13">
    <source>
        <dbReference type="EMBL" id="AFI84591.1"/>
    </source>
</evidence>
<dbReference type="CDD" id="cd00082">
    <property type="entry name" value="HisKA"/>
    <property type="match status" value="1"/>
</dbReference>
<keyword evidence="4" id="KW-0597">Phosphoprotein</keyword>
<dbReference type="InterPro" id="IPR003661">
    <property type="entry name" value="HisK_dim/P_dom"/>
</dbReference>
<dbReference type="GO" id="GO:0034220">
    <property type="term" value="P:monoatomic ion transmembrane transport"/>
    <property type="evidence" value="ECO:0007669"/>
    <property type="project" value="UniProtKB-KW"/>
</dbReference>
<reference evidence="13 14" key="1">
    <citation type="journal article" date="2012" name="J. Bacteriol.">
        <title>Complete genome sequences of Methylophaga sp. strain JAM1 and Methylophaga sp. strain JAM7.</title>
        <authorList>
            <person name="Villeneuve C."/>
            <person name="Martineau C."/>
            <person name="Mauffrey F."/>
            <person name="Villemur R."/>
        </authorList>
    </citation>
    <scope>NUCLEOTIDE SEQUENCE [LARGE SCALE GENOMIC DNA]</scope>
    <source>
        <strain evidence="13 14">JAM1</strain>
    </source>
</reference>
<dbReference type="CDD" id="cd00075">
    <property type="entry name" value="HATPase"/>
    <property type="match status" value="1"/>
</dbReference>
<dbReference type="InterPro" id="IPR005467">
    <property type="entry name" value="His_kinase_dom"/>
</dbReference>
<dbReference type="PANTHER" id="PTHR45569:SF1">
    <property type="entry name" value="SENSOR PROTEIN KDPD"/>
    <property type="match status" value="1"/>
</dbReference>
<dbReference type="InterPro" id="IPR029016">
    <property type="entry name" value="GAF-like_dom_sf"/>
</dbReference>
<evidence type="ECO:0000256" key="7">
    <source>
        <dbReference type="ARBA" id="ARBA00022741"/>
    </source>
</evidence>
<comment type="subcellular location">
    <subcellularLocation>
        <location evidence="2">Membrane</location>
        <topology evidence="2">Multi-pass membrane protein</topology>
    </subcellularLocation>
</comment>
<evidence type="ECO:0000256" key="1">
    <source>
        <dbReference type="ARBA" id="ARBA00000085"/>
    </source>
</evidence>
<comment type="catalytic activity">
    <reaction evidence="1">
        <text>ATP + protein L-histidine = ADP + protein N-phospho-L-histidine.</text>
        <dbReference type="EC" id="2.7.13.3"/>
    </reaction>
</comment>
<evidence type="ECO:0000256" key="10">
    <source>
        <dbReference type="ARBA" id="ARBA00022989"/>
    </source>
</evidence>
<evidence type="ECO:0000256" key="5">
    <source>
        <dbReference type="ARBA" id="ARBA00022679"/>
    </source>
</evidence>
<dbReference type="InterPro" id="IPR003594">
    <property type="entry name" value="HATPase_dom"/>
</dbReference>
<evidence type="ECO:0000256" key="11">
    <source>
        <dbReference type="ARBA" id="ARBA00023012"/>
    </source>
</evidence>
<dbReference type="InterPro" id="IPR004358">
    <property type="entry name" value="Sig_transdc_His_kin-like_C"/>
</dbReference>
<dbReference type="eggNOG" id="COG2205">
    <property type="taxonomic scope" value="Bacteria"/>
</dbReference>
<keyword evidence="8 13" id="KW-0418">Kinase</keyword>
<dbReference type="EC" id="2.7.13.3" evidence="3"/>
<dbReference type="HOGENOM" id="CLU_000445_89_5_6"/>
<dbReference type="SUPFAM" id="SSF55874">
    <property type="entry name" value="ATPase domain of HSP90 chaperone/DNA topoisomerase II/histidine kinase"/>
    <property type="match status" value="1"/>
</dbReference>
<dbReference type="GO" id="GO:0000155">
    <property type="term" value="F:phosphorelay sensor kinase activity"/>
    <property type="evidence" value="ECO:0007669"/>
    <property type="project" value="InterPro"/>
</dbReference>
<dbReference type="AlphaFoldDB" id="I1XJM2"/>
<keyword evidence="14" id="KW-1185">Reference proteome</keyword>
<dbReference type="SMART" id="SM00387">
    <property type="entry name" value="HATPase_c"/>
    <property type="match status" value="1"/>
</dbReference>
<dbReference type="EMBL" id="CP003390">
    <property type="protein sequence ID" value="AFI84591.1"/>
    <property type="molecule type" value="Genomic_DNA"/>
</dbReference>
<dbReference type="InterPro" id="IPR025201">
    <property type="entry name" value="KdpD_TM"/>
</dbReference>
<dbReference type="InterPro" id="IPR052023">
    <property type="entry name" value="Histidine_kinase_KdpD"/>
</dbReference>
<dbReference type="InterPro" id="IPR036097">
    <property type="entry name" value="HisK_dim/P_sf"/>
</dbReference>
<dbReference type="SUPFAM" id="SSF55781">
    <property type="entry name" value="GAF domain-like"/>
    <property type="match status" value="1"/>
</dbReference>
<keyword evidence="9" id="KW-0067">ATP-binding</keyword>
<keyword evidence="13" id="KW-0406">Ion transport</keyword>
<dbReference type="Gene3D" id="3.30.565.10">
    <property type="entry name" value="Histidine kinase-like ATPase, C-terminal domain"/>
    <property type="match status" value="1"/>
</dbReference>
<dbReference type="Proteomes" id="UP000009144">
    <property type="component" value="Chromosome"/>
</dbReference>
<dbReference type="GO" id="GO:0005524">
    <property type="term" value="F:ATP binding"/>
    <property type="evidence" value="ECO:0007669"/>
    <property type="project" value="UniProtKB-KW"/>
</dbReference>
<protein>
    <recommendedName>
        <fullName evidence="3">histidine kinase</fullName>
        <ecNumber evidence="3">2.7.13.3</ecNumber>
    </recommendedName>
</protein>
<sequence length="516" mass="58119">MRFIVKTALTIFQKKRAAMRFRPTNTPLKHYLLAIGLILVIVVFAQVLNRYLPYTSLLLLFLAGVLLISAKTSFGPALLSSLLSFLTFNYFFTEPYYTFNMLHKADVATLIIFLMVALMTAHLATQMREAIAKQETALNRLSHFYEFSQMLSSATNTEATIEILWEALRRVLSNDGRVVIAIEQQSNLILHPEGISSGHPGEEVFKLMLSKHLDGETWHKGWLFFPLSWDGRQLGLVAINERINDRQIAAIETFCQLTAVVLHRTMLVAELSQTKLLAETEQLRATLLSSVSHDLRTPLSSIIGASSSLREYAQHLSTDDQQLLIQTIEDEAHRLDRHIQNLLDMTRLSQGKLNLNREWMDIDDLINGAISRLGHPLENVQFKLELAEETPMLFIQGLLIEQAIFNLLDNAIRHNTAELAITLIVQHDDNWITLDIIDNGPGIADAEKEKVFNMFYSLAQGDRHESSLPGTGMGLAICRGMIEAHGGEVMALDNPYGRGTMMRVKLPNNSNNANFN</sequence>
<evidence type="ECO:0000313" key="14">
    <source>
        <dbReference type="Proteomes" id="UP000009144"/>
    </source>
</evidence>
<reference evidence="13 14" key="2">
    <citation type="journal article" date="2013" name="Int. J. Syst. Evol. Microbiol.">
        <title>Methylophaga nitratireducenticrescens sp. nov. and Methylophaga frappieri sp. nov., isolated from the biofilm of the methanol-fed denitrification system treating the seawater at the Montreal Biodome.</title>
        <authorList>
            <person name="Villeneuve C."/>
            <person name="Martineau C."/>
            <person name="Mauffrey F."/>
            <person name="Villemur R."/>
        </authorList>
    </citation>
    <scope>NUCLEOTIDE SEQUENCE [LARGE SCALE GENOMIC DNA]</scope>
    <source>
        <strain evidence="13 14">JAM1</strain>
    </source>
</reference>
<dbReference type="PRINTS" id="PR00344">
    <property type="entry name" value="BCTRLSENSOR"/>
</dbReference>
<name>I1XJM2_METNJ</name>
<keyword evidence="6" id="KW-0812">Transmembrane</keyword>
<dbReference type="OrthoDB" id="9806130at2"/>
<dbReference type="STRING" id="754476.Q7A_1771"/>
<dbReference type="InterPro" id="IPR036890">
    <property type="entry name" value="HATPase_C_sf"/>
</dbReference>
<evidence type="ECO:0000256" key="9">
    <source>
        <dbReference type="ARBA" id="ARBA00022840"/>
    </source>
</evidence>
<keyword evidence="10" id="KW-1133">Transmembrane helix</keyword>
<dbReference type="KEGG" id="mej:Q7A_1771"/>
<dbReference type="PATRIC" id="fig|754476.3.peg.1750"/>
<evidence type="ECO:0000256" key="8">
    <source>
        <dbReference type="ARBA" id="ARBA00022777"/>
    </source>
</evidence>
<evidence type="ECO:0000256" key="3">
    <source>
        <dbReference type="ARBA" id="ARBA00012438"/>
    </source>
</evidence>
<dbReference type="Gene3D" id="1.20.120.620">
    <property type="entry name" value="Backbone structure of the membrane domain of e. Coli histidine kinase receptor kdpd"/>
    <property type="match status" value="1"/>
</dbReference>
<gene>
    <name evidence="13" type="ordered locus">Q7A_1771</name>
</gene>
<accession>I1XJM2</accession>
<dbReference type="Pfam" id="PF13493">
    <property type="entry name" value="DUF4118"/>
    <property type="match status" value="1"/>
</dbReference>
<evidence type="ECO:0000256" key="2">
    <source>
        <dbReference type="ARBA" id="ARBA00004141"/>
    </source>
</evidence>
<dbReference type="Pfam" id="PF02518">
    <property type="entry name" value="HATPase_c"/>
    <property type="match status" value="1"/>
</dbReference>
<dbReference type="InterPro" id="IPR038318">
    <property type="entry name" value="KdpD_sf"/>
</dbReference>
<evidence type="ECO:0000256" key="4">
    <source>
        <dbReference type="ARBA" id="ARBA00022553"/>
    </source>
</evidence>
<keyword evidence="7" id="KW-0547">Nucleotide-binding</keyword>